<evidence type="ECO:0000256" key="16">
    <source>
        <dbReference type="ARBA" id="ARBA00030723"/>
    </source>
</evidence>
<evidence type="ECO:0000256" key="14">
    <source>
        <dbReference type="ARBA" id="ARBA00023180"/>
    </source>
</evidence>
<gene>
    <name evidence="22" type="ORF">AMK59_5414</name>
</gene>
<dbReference type="GO" id="GO:0035269">
    <property type="term" value="P:protein O-linked glycosylation via mannose"/>
    <property type="evidence" value="ECO:0007669"/>
    <property type="project" value="TreeGrafter"/>
</dbReference>
<evidence type="ECO:0000256" key="15">
    <source>
        <dbReference type="ARBA" id="ARBA00023211"/>
    </source>
</evidence>
<accession>A0A0T6B158</accession>
<name>A0A0T6B158_9SCAR</name>
<dbReference type="PANTHER" id="PTHR46420">
    <property type="entry name" value="BETA-1,4-GLUCURONYLTRANSFERASE 1"/>
    <property type="match status" value="1"/>
</dbReference>
<feature type="transmembrane region" description="Helical" evidence="21">
    <location>
        <begin position="12"/>
        <end position="32"/>
    </location>
</feature>
<keyword evidence="7" id="KW-0808">Transferase</keyword>
<sequence length="434" mass="50834">MVQRACRLWNLSATCLIVLTAYNILLTLKFMYTPDCSKNIIQVQNPPEPPRNPCLNNIDVFEKGDFSVKLDLRLGRLDNTLKYKYFDNFWVGESYPELNERYTVCLATQSSLERLYSLVEVANHWSGPISASVFAAGDDELNLLLLYITYLRQCQSNVRNRVSFHLAIPKSRVPRSIDIDIEQISTMDCNRPEVTLKQMLKHVSSETTRWKGKNAYPQNHMRNLARKNCQTKFVYLTDVDIIPSYRQADELHRFLQKTDCRTKCAYVIPTYELDERVVFPSNKSDLLRLANKGLARPFHQKVFIFNQFATNFSKWENTINQGSDIHISHTVTNFEFLYEPFYVAMDDAPPHDERFVGYGYTRNTQVYEMFVAGYDFFVLSPIFTCHWGLSTKRSKPAWREQQNNENRKKFDNFKHEVFVKHGRDPLNMMLRKLG</sequence>
<evidence type="ECO:0000256" key="1">
    <source>
        <dbReference type="ARBA" id="ARBA00001936"/>
    </source>
</evidence>
<comment type="similarity">
    <text evidence="4">Belongs to the glycosyltransferase 49 family.</text>
</comment>
<evidence type="ECO:0000256" key="19">
    <source>
        <dbReference type="ARBA" id="ARBA00033291"/>
    </source>
</evidence>
<evidence type="ECO:0000256" key="11">
    <source>
        <dbReference type="ARBA" id="ARBA00022989"/>
    </source>
</evidence>
<comment type="pathway">
    <text evidence="3">Protein modification; protein glycosylation.</text>
</comment>
<keyword evidence="12" id="KW-0333">Golgi apparatus</keyword>
<dbReference type="GO" id="GO:0015020">
    <property type="term" value="F:glucuronosyltransferase activity"/>
    <property type="evidence" value="ECO:0007669"/>
    <property type="project" value="InterPro"/>
</dbReference>
<dbReference type="Proteomes" id="UP000051574">
    <property type="component" value="Unassembled WGS sequence"/>
</dbReference>
<evidence type="ECO:0000313" key="23">
    <source>
        <dbReference type="Proteomes" id="UP000051574"/>
    </source>
</evidence>
<dbReference type="PANTHER" id="PTHR46420:SF1">
    <property type="entry name" value="BETA-1,4-GLUCURONYLTRANSFERASE 1"/>
    <property type="match status" value="1"/>
</dbReference>
<proteinExistence type="inferred from homology"/>
<keyword evidence="11 21" id="KW-1133">Transmembrane helix</keyword>
<dbReference type="GO" id="GO:0046872">
    <property type="term" value="F:metal ion binding"/>
    <property type="evidence" value="ECO:0007669"/>
    <property type="project" value="UniProtKB-KW"/>
</dbReference>
<evidence type="ECO:0000256" key="5">
    <source>
        <dbReference type="ARBA" id="ARBA00017962"/>
    </source>
</evidence>
<dbReference type="GO" id="GO:0000139">
    <property type="term" value="C:Golgi membrane"/>
    <property type="evidence" value="ECO:0007669"/>
    <property type="project" value="UniProtKB-SubCell"/>
</dbReference>
<organism evidence="22 23">
    <name type="scientific">Oryctes borbonicus</name>
    <dbReference type="NCBI Taxonomy" id="1629725"/>
    <lineage>
        <taxon>Eukaryota</taxon>
        <taxon>Metazoa</taxon>
        <taxon>Ecdysozoa</taxon>
        <taxon>Arthropoda</taxon>
        <taxon>Hexapoda</taxon>
        <taxon>Insecta</taxon>
        <taxon>Pterygota</taxon>
        <taxon>Neoptera</taxon>
        <taxon>Endopterygota</taxon>
        <taxon>Coleoptera</taxon>
        <taxon>Polyphaga</taxon>
        <taxon>Scarabaeiformia</taxon>
        <taxon>Scarabaeidae</taxon>
        <taxon>Dynastinae</taxon>
        <taxon>Oryctes</taxon>
    </lineage>
</organism>
<keyword evidence="14" id="KW-0325">Glycoprotein</keyword>
<evidence type="ECO:0000256" key="20">
    <source>
        <dbReference type="ARBA" id="ARBA00047852"/>
    </source>
</evidence>
<keyword evidence="23" id="KW-1185">Reference proteome</keyword>
<evidence type="ECO:0000256" key="21">
    <source>
        <dbReference type="SAM" id="Phobius"/>
    </source>
</evidence>
<comment type="cofactor">
    <cofactor evidence="1">
        <name>Mn(2+)</name>
        <dbReference type="ChEBI" id="CHEBI:29035"/>
    </cofactor>
</comment>
<dbReference type="OrthoDB" id="6479716at2759"/>
<evidence type="ECO:0000313" key="22">
    <source>
        <dbReference type="EMBL" id="KRT81074.1"/>
    </source>
</evidence>
<protein>
    <recommendedName>
        <fullName evidence="5">Beta-1,4-glucuronyltransferase 1</fullName>
    </recommendedName>
    <alternativeName>
        <fullName evidence="16">I-beta-1,3-N-acetylglucosaminyltransferase</fullName>
    </alternativeName>
    <alternativeName>
        <fullName evidence="19">N-acetyllactosaminide beta-1,3-N-acetylglucosaminyltransferase</fullName>
    </alternativeName>
    <alternativeName>
        <fullName evidence="17">Poly-N-acetyllactosamine extension enzyme</fullName>
    </alternativeName>
    <alternativeName>
        <fullName evidence="18">UDP-GlcNAc:betaGal beta-1,3-N-acetylglucosaminyltransferase 1</fullName>
    </alternativeName>
</protein>
<keyword evidence="8 21" id="KW-0812">Transmembrane</keyword>
<evidence type="ECO:0000256" key="7">
    <source>
        <dbReference type="ARBA" id="ARBA00022679"/>
    </source>
</evidence>
<keyword evidence="10" id="KW-0735">Signal-anchor</keyword>
<dbReference type="EMBL" id="LJIG01016280">
    <property type="protein sequence ID" value="KRT81074.1"/>
    <property type="molecule type" value="Genomic_DNA"/>
</dbReference>
<dbReference type="Pfam" id="PF13896">
    <property type="entry name" value="Glyco_transf_49"/>
    <property type="match status" value="1"/>
</dbReference>
<comment type="subcellular location">
    <subcellularLocation>
        <location evidence="2">Golgi apparatus membrane</location>
        <topology evidence="2">Single-pass type II membrane protein</topology>
    </subcellularLocation>
</comment>
<evidence type="ECO:0000256" key="13">
    <source>
        <dbReference type="ARBA" id="ARBA00023136"/>
    </source>
</evidence>
<dbReference type="InterPro" id="IPR043189">
    <property type="entry name" value="B4GAT1"/>
</dbReference>
<keyword evidence="9" id="KW-0479">Metal-binding</keyword>
<comment type="caution">
    <text evidence="22">The sequence shown here is derived from an EMBL/GenBank/DDBJ whole genome shotgun (WGS) entry which is preliminary data.</text>
</comment>
<evidence type="ECO:0000256" key="10">
    <source>
        <dbReference type="ARBA" id="ARBA00022968"/>
    </source>
</evidence>
<evidence type="ECO:0000256" key="8">
    <source>
        <dbReference type="ARBA" id="ARBA00022692"/>
    </source>
</evidence>
<reference evidence="22 23" key="1">
    <citation type="submission" date="2015-09" db="EMBL/GenBank/DDBJ databases">
        <title>Draft genome of the scarab beetle Oryctes borbonicus.</title>
        <authorList>
            <person name="Meyer J.M."/>
            <person name="Markov G.V."/>
            <person name="Baskaran P."/>
            <person name="Herrmann M."/>
            <person name="Sommer R.J."/>
            <person name="Roedelsperger C."/>
        </authorList>
    </citation>
    <scope>NUCLEOTIDE SEQUENCE [LARGE SCALE GENOMIC DNA]</scope>
    <source>
        <strain evidence="22">OB123</strain>
        <tissue evidence="22">Whole animal</tissue>
    </source>
</reference>
<evidence type="ECO:0000256" key="4">
    <source>
        <dbReference type="ARBA" id="ARBA00008539"/>
    </source>
</evidence>
<evidence type="ECO:0000256" key="18">
    <source>
        <dbReference type="ARBA" id="ARBA00032181"/>
    </source>
</evidence>
<evidence type="ECO:0000256" key="3">
    <source>
        <dbReference type="ARBA" id="ARBA00004922"/>
    </source>
</evidence>
<evidence type="ECO:0000256" key="6">
    <source>
        <dbReference type="ARBA" id="ARBA00022676"/>
    </source>
</evidence>
<dbReference type="UniPathway" id="UPA00378"/>
<dbReference type="AlphaFoldDB" id="A0A0T6B158"/>
<evidence type="ECO:0000256" key="9">
    <source>
        <dbReference type="ARBA" id="ARBA00022723"/>
    </source>
</evidence>
<keyword evidence="13 21" id="KW-0472">Membrane</keyword>
<comment type="catalytic activity">
    <reaction evidence="20">
        <text>3-O-[beta-D-Xyl-(1-&gt;4)-Rib-ol-P-Rib-ol-P-3-beta-D-GalNAc-(1-&gt;3)-beta-D-GlcNAc-(1-&gt;4)-(O-6-P-alpha-D-Man)]-Thr-[protein] + UDP-alpha-D-glucuronate = 3-O-[beta-D-GlcA-(1-&gt;3)-beta-D-Xyl-(1-&gt;4)-Rib-ol-P-Rib-ol-P-3-beta-D-GalNAc-(1-&gt;3)-beta-D-GlcNAc-(1-&gt;4)-(O-6-P-alpha-D-Man)]-Thr-[protein] + UDP + H(+)</text>
        <dbReference type="Rhea" id="RHEA:46860"/>
        <dbReference type="Rhea" id="RHEA-COMP:15023"/>
        <dbReference type="Rhea" id="RHEA-COMP:17482"/>
        <dbReference type="ChEBI" id="CHEBI:15378"/>
        <dbReference type="ChEBI" id="CHEBI:58052"/>
        <dbReference type="ChEBI" id="CHEBI:58223"/>
        <dbReference type="ChEBI" id="CHEBI:142405"/>
        <dbReference type="ChEBI" id="CHEBI:177336"/>
    </reaction>
</comment>
<keyword evidence="6" id="KW-0328">Glycosyltransferase</keyword>
<keyword evidence="15" id="KW-0464">Manganese</keyword>
<evidence type="ECO:0000256" key="2">
    <source>
        <dbReference type="ARBA" id="ARBA00004323"/>
    </source>
</evidence>
<evidence type="ECO:0000256" key="17">
    <source>
        <dbReference type="ARBA" id="ARBA00032175"/>
    </source>
</evidence>
<evidence type="ECO:0000256" key="12">
    <source>
        <dbReference type="ARBA" id="ARBA00023034"/>
    </source>
</evidence>